<dbReference type="PATRIC" id="fig|796385.3.peg.2310"/>
<evidence type="ECO:0000313" key="2">
    <source>
        <dbReference type="Proteomes" id="UP000035331"/>
    </source>
</evidence>
<name>A0A0G3CDQ5_METBA</name>
<protein>
    <submittedName>
        <fullName evidence="1">Uncharacterized protein</fullName>
    </submittedName>
</protein>
<evidence type="ECO:0000313" key="1">
    <source>
        <dbReference type="EMBL" id="AKJ38885.1"/>
    </source>
</evidence>
<reference evidence="1 2" key="2">
    <citation type="journal article" date="2015" name="Stand. Genomic Sci.">
        <title>The complete genome sequence of the rumen methanogen Methanosarcina barkeri CM1.</title>
        <authorList>
            <person name="Lambie S.C."/>
            <person name="Kelly W.J."/>
            <person name="Leahy S.C."/>
            <person name="Li D."/>
            <person name="Reilly K."/>
            <person name="McAllister T.A."/>
            <person name="Valle E.R."/>
            <person name="Attwood G.T."/>
            <person name="Altermann E."/>
        </authorList>
    </citation>
    <scope>NUCLEOTIDE SEQUENCE [LARGE SCALE GENOMIC DNA]</scope>
    <source>
        <strain evidence="1 2">CM1</strain>
    </source>
</reference>
<dbReference type="GeneID" id="24885557"/>
<dbReference type="Proteomes" id="UP000035331">
    <property type="component" value="Chromosome"/>
</dbReference>
<sequence length="107" mass="12199">MRWIKKGLIYTCEGKNGFDNSHCHKLTPLIVDNETLRIYFGVRDENNKTRTTFIDIDINNPSKIKYIHNKPVLDLEKIGAFDDSGANVSSLIRKGKKALVVNYSCIL</sequence>
<dbReference type="AlphaFoldDB" id="A0A0G3CDQ5"/>
<accession>A0A0G3CDQ5</accession>
<reference evidence="2" key="1">
    <citation type="submission" date="2014-06" db="EMBL/GenBank/DDBJ databases">
        <title>The complete genome sequence of Methanosarcina barkeri CM1.</title>
        <authorList>
            <consortium name="Pastoral Greenhouse Gas Research Consortium"/>
            <person name="Lambie S.C."/>
            <person name="Leahy S.C."/>
            <person name="Kelly W.J."/>
            <person name="Li D."/>
            <person name="Reilly K."/>
            <person name="Attwood G.T."/>
            <person name="Altermann E."/>
        </authorList>
    </citation>
    <scope>NUCLEOTIDE SEQUENCE [LARGE SCALE GENOMIC DNA]</scope>
    <source>
        <strain evidence="2">CM1</strain>
    </source>
</reference>
<dbReference type="EMBL" id="CP008746">
    <property type="protein sequence ID" value="AKJ38885.1"/>
    <property type="molecule type" value="Genomic_DNA"/>
</dbReference>
<organism evidence="1 2">
    <name type="scientific">Methanosarcina barkeri CM1</name>
    <dbReference type="NCBI Taxonomy" id="796385"/>
    <lineage>
        <taxon>Archaea</taxon>
        <taxon>Methanobacteriati</taxon>
        <taxon>Methanobacteriota</taxon>
        <taxon>Stenosarchaea group</taxon>
        <taxon>Methanomicrobia</taxon>
        <taxon>Methanosarcinales</taxon>
        <taxon>Methanosarcinaceae</taxon>
        <taxon>Methanosarcina</taxon>
    </lineage>
</organism>
<gene>
    <name evidence="1" type="ORF">MCM1_1858</name>
</gene>
<dbReference type="RefSeq" id="WP_048176725.1">
    <property type="nucleotide sequence ID" value="NZ_CP008746.1"/>
</dbReference>
<proteinExistence type="predicted"/>